<evidence type="ECO:0000256" key="6">
    <source>
        <dbReference type="ARBA" id="ARBA00023004"/>
    </source>
</evidence>
<dbReference type="InterPro" id="IPR017900">
    <property type="entry name" value="4Fe4S_Fe_S_CS"/>
</dbReference>
<dbReference type="Pfam" id="PF02589">
    <property type="entry name" value="LUD_dom"/>
    <property type="match status" value="1"/>
</dbReference>
<evidence type="ECO:0000256" key="3">
    <source>
        <dbReference type="ARBA" id="ARBA00022723"/>
    </source>
</evidence>
<dbReference type="InterPro" id="IPR037171">
    <property type="entry name" value="NagB/RpiA_transferase-like"/>
</dbReference>
<dbReference type="GO" id="GO:0046872">
    <property type="term" value="F:metal ion binding"/>
    <property type="evidence" value="ECO:0007669"/>
    <property type="project" value="UniProtKB-KW"/>
</dbReference>
<dbReference type="SUPFAM" id="SSF46548">
    <property type="entry name" value="alpha-helical ferredoxin"/>
    <property type="match status" value="1"/>
</dbReference>
<evidence type="ECO:0000256" key="4">
    <source>
        <dbReference type="ARBA" id="ARBA00022737"/>
    </source>
</evidence>
<feature type="domain" description="4Fe-4S ferredoxin-type" evidence="8">
    <location>
        <begin position="317"/>
        <end position="345"/>
    </location>
</feature>
<sequence>MSVTRHNAAHSQAMSFTAQAAVKTRNPVLQKALQKAKPLFSGKRAKAIAALPDDGLEFEQLRDACAGIRDRVLGDLDVWLEIFEENARARGAEVLWARDGAEICDLVIDVARRHGVRKATKSKSMLSEEAHLNAALAAAGIEPVETDLGEYIIQLAGEAPSHIIAPAVHKTLAEVEALFAENHGRPQQPRTSDDIPALTREARGVLRQHFLSADMGISGANFLIAETGTAALVTNEGNGRMVTTLPRVHVVVTGIEKVVPTLEDFATLMRLLPRSATGQTISNYVSLLTGTRADDESEGPTKTVFILVDNGRADVVGSHYREILRCIRCGACMNHCPVYFSLGGHAYGWVYPGPMGSVLTPLYTGIENALDLPHASTGCRQCSNVCPVRIPLPELMHGLRQEQQRRGLRPWGERFGLRAWAWIAGRPRLYRALTRIAARYLNWLADGQGRIRIFGFAPGWTAARDLPVAGGRTFFEQYAARKRD</sequence>
<name>A0A495WI86_9RHOO</name>
<accession>A0A495WI86</accession>
<dbReference type="InterPro" id="IPR017896">
    <property type="entry name" value="4Fe4S_Fe-S-bd"/>
</dbReference>
<dbReference type="Proteomes" id="UP000270626">
    <property type="component" value="Unassembled WGS sequence"/>
</dbReference>
<dbReference type="RefSeq" id="WP_211329745.1">
    <property type="nucleotide sequence ID" value="NZ_JAANMQ010000002.1"/>
</dbReference>
<reference evidence="9 10" key="1">
    <citation type="submission" date="2018-10" db="EMBL/GenBank/DDBJ databases">
        <title>Genomic Encyclopedia of Type Strains, Phase IV (KMG-IV): sequencing the most valuable type-strain genomes for metagenomic binning, comparative biology and taxonomic classification.</title>
        <authorList>
            <person name="Goeker M."/>
        </authorList>
    </citation>
    <scope>NUCLEOTIDE SEQUENCE [LARGE SCALE GENOMIC DNA]</scope>
    <source>
        <strain evidence="9 10">DSM 23841</strain>
    </source>
</reference>
<keyword evidence="5" id="KW-0249">Electron transport</keyword>
<gene>
    <name evidence="9" type="ORF">DFR40_1466</name>
</gene>
<keyword evidence="2" id="KW-0004">4Fe-4S</keyword>
<dbReference type="GO" id="GO:0051539">
    <property type="term" value="F:4 iron, 4 sulfur cluster binding"/>
    <property type="evidence" value="ECO:0007669"/>
    <property type="project" value="UniProtKB-KW"/>
</dbReference>
<organism evidence="9 10">
    <name type="scientific">Azonexus fungiphilus</name>
    <dbReference type="NCBI Taxonomy" id="146940"/>
    <lineage>
        <taxon>Bacteria</taxon>
        <taxon>Pseudomonadati</taxon>
        <taxon>Pseudomonadota</taxon>
        <taxon>Betaproteobacteria</taxon>
        <taxon>Rhodocyclales</taxon>
        <taxon>Azonexaceae</taxon>
        <taxon>Azonexus</taxon>
    </lineage>
</organism>
<dbReference type="AlphaFoldDB" id="A0A495WI86"/>
<keyword evidence="3" id="KW-0479">Metal-binding</keyword>
<comment type="caution">
    <text evidence="9">The sequence shown here is derived from an EMBL/GenBank/DDBJ whole genome shotgun (WGS) entry which is preliminary data.</text>
</comment>
<evidence type="ECO:0000256" key="7">
    <source>
        <dbReference type="ARBA" id="ARBA00023014"/>
    </source>
</evidence>
<dbReference type="Gene3D" id="3.40.50.10420">
    <property type="entry name" value="NagB/RpiA/CoA transferase-like"/>
    <property type="match status" value="1"/>
</dbReference>
<dbReference type="PANTHER" id="PTHR47153">
    <property type="entry name" value="LACTATE UTILIZATION PROTEIN B"/>
    <property type="match status" value="1"/>
</dbReference>
<dbReference type="InterPro" id="IPR024569">
    <property type="entry name" value="LutB_C"/>
</dbReference>
<evidence type="ECO:0000256" key="5">
    <source>
        <dbReference type="ARBA" id="ARBA00022982"/>
    </source>
</evidence>
<dbReference type="SUPFAM" id="SSF100950">
    <property type="entry name" value="NagB/RpiA/CoA transferase-like"/>
    <property type="match status" value="1"/>
</dbReference>
<protein>
    <submittedName>
        <fullName evidence="9">L-lactate dehydrogenase complex protein LldF</fullName>
    </submittedName>
</protein>
<dbReference type="Gene3D" id="1.10.1060.10">
    <property type="entry name" value="Alpha-helical ferredoxin"/>
    <property type="match status" value="1"/>
</dbReference>
<keyword evidence="1" id="KW-0813">Transport</keyword>
<dbReference type="PROSITE" id="PS00198">
    <property type="entry name" value="4FE4S_FER_1"/>
    <property type="match status" value="1"/>
</dbReference>
<keyword evidence="6" id="KW-0408">Iron</keyword>
<dbReference type="PANTHER" id="PTHR47153:SF2">
    <property type="entry name" value="LACTATE UTILIZATION PROTEIN B"/>
    <property type="match status" value="1"/>
</dbReference>
<dbReference type="GO" id="GO:0006089">
    <property type="term" value="P:lactate metabolic process"/>
    <property type="evidence" value="ECO:0007669"/>
    <property type="project" value="InterPro"/>
</dbReference>
<keyword evidence="4" id="KW-0677">Repeat</keyword>
<dbReference type="Pfam" id="PF11870">
    <property type="entry name" value="LutB_C"/>
    <property type="match status" value="1"/>
</dbReference>
<proteinExistence type="predicted"/>
<dbReference type="EMBL" id="RBXP01000013">
    <property type="protein sequence ID" value="RKT59578.1"/>
    <property type="molecule type" value="Genomic_DNA"/>
</dbReference>
<evidence type="ECO:0000313" key="10">
    <source>
        <dbReference type="Proteomes" id="UP000270626"/>
    </source>
</evidence>
<dbReference type="PROSITE" id="PS51379">
    <property type="entry name" value="4FE4S_FER_2"/>
    <property type="match status" value="1"/>
</dbReference>
<dbReference type="Pfam" id="PF13183">
    <property type="entry name" value="Fer4_8"/>
    <property type="match status" value="1"/>
</dbReference>
<evidence type="ECO:0000313" key="9">
    <source>
        <dbReference type="EMBL" id="RKT59578.1"/>
    </source>
</evidence>
<keyword evidence="10" id="KW-1185">Reference proteome</keyword>
<evidence type="ECO:0000259" key="8">
    <source>
        <dbReference type="PROSITE" id="PS51379"/>
    </source>
</evidence>
<dbReference type="InterPro" id="IPR003741">
    <property type="entry name" value="LUD_dom"/>
</dbReference>
<dbReference type="InterPro" id="IPR024185">
    <property type="entry name" value="FTHF_cligase-like_sf"/>
</dbReference>
<evidence type="ECO:0000256" key="1">
    <source>
        <dbReference type="ARBA" id="ARBA00022448"/>
    </source>
</evidence>
<evidence type="ECO:0000256" key="2">
    <source>
        <dbReference type="ARBA" id="ARBA00022485"/>
    </source>
</evidence>
<dbReference type="InterPro" id="IPR009051">
    <property type="entry name" value="Helical_ferredxn"/>
</dbReference>
<keyword evidence="7" id="KW-0411">Iron-sulfur</keyword>
<dbReference type="InterPro" id="IPR004452">
    <property type="entry name" value="LutB/LldF"/>
</dbReference>